<dbReference type="AlphaFoldDB" id="A0A2V0RBZ2"/>
<comment type="caution">
    <text evidence="1">The sequence shown here is derived from an EMBL/GenBank/DDBJ whole genome shotgun (WGS) entry which is preliminary data.</text>
</comment>
<accession>A0A2V0RBZ2</accession>
<reference evidence="1" key="1">
    <citation type="submission" date="2017-04" db="EMBL/GenBank/DDBJ databases">
        <title>Unveiling RNA virosphere associated with marine microorganisms.</title>
        <authorList>
            <person name="Urayama S."/>
            <person name="Takaki Y."/>
            <person name="Nishi S."/>
            <person name="Yoshida Y."/>
            <person name="Deguchi S."/>
            <person name="Takai K."/>
            <person name="Nunoura T."/>
        </authorList>
    </citation>
    <scope>NUCLEOTIDE SEQUENCE</scope>
</reference>
<dbReference type="EMBL" id="BDQE01000145">
    <property type="protein sequence ID" value="GBH22883.1"/>
    <property type="molecule type" value="Genomic_RNA"/>
</dbReference>
<evidence type="ECO:0000313" key="1">
    <source>
        <dbReference type="EMBL" id="GBH22883.1"/>
    </source>
</evidence>
<organism evidence="1">
    <name type="scientific">viral metagenome</name>
    <dbReference type="NCBI Taxonomy" id="1070528"/>
    <lineage>
        <taxon>unclassified sequences</taxon>
        <taxon>metagenomes</taxon>
        <taxon>organismal metagenomes</taxon>
    </lineage>
</organism>
<sequence>MSEIVPYQEVITEEEANNKLKQELEGQLRTLRTRSPDDRFRAAIFELFVTFDDISFNESGIAESINEAWLDSNLSNTPFDDRFLDLLSNGQLFRDSLGDRLGSRVATLCIDLVSGKVLATDIKQRELRKLLQLQLRAMENIGDLRRNKRLREQGGVNDKGQFQYLNLKGARMPRTITPSEANIMTSYEQNDEYIIHTNFSRYARSERLRTFNESEGEVGSYSHSAENARDITTPKIIKVKIDKKYTNPYRHAIPKKSHTATRLTDYGYGATTEVHFLDDVMLAEISGGRSVPKIDKEQREPKDGTYTLQLRIPSTQIKYVMTSNGIGSENTTGPILTSTIVLSAYVTPKIGKEKCSLIKFVTHGNETLLLKDIFVMTVIPTMTLNPRHELISTSFPVAAHFNDVGDNLSVSMLESSSDSRNIADIQRSFNAELRETEQWSNIKYAELLSMCNLVSKRNHKGLGKTLQDKIRSSKFIMVTENGVEFEDVEEIHDKEPVLFNMLHDFGLRLLWYTSTRGVSNDYKIVFEEVPDMWERFFQTSCGPSITHSENIRSPNEEHTGAKTITPEILLVRLALSRILNVGIGVRNEHIPTRPIARTVPFHITNQKRANLTSIPLCVLKDELLVYNLTGTLGKLFDGVLPTDFCYKDRNGRMSECRDLKTIVSMSQGQRNVRSPQMALDAAHVLFTVTSPLIQLGVNDDRATVNPLRVISPSGDEFDVSLIAEEICRKLMSNAKMRGEITKNETAIMWHPLFCIVVNVTKISTGRLICDALIMPSKRASSLSTSYHNTNDVLREMEFNHDVRVHFAMLSDNLGYATGLNSHLQRNYV</sequence>
<protein>
    <submittedName>
        <fullName evidence="1">Uncharacterized protein</fullName>
    </submittedName>
</protein>
<name>A0A2V0RBZ2_9ZZZZ</name>
<proteinExistence type="predicted"/>